<feature type="chain" id="PRO_5039106253" description="Intracellular proteinase inhibitor BsuPI domain-containing protein" evidence="1">
    <location>
        <begin position="21"/>
        <end position="254"/>
    </location>
</feature>
<evidence type="ECO:0000313" key="6">
    <source>
        <dbReference type="Proteomes" id="UP000234951"/>
    </source>
</evidence>
<keyword evidence="7" id="KW-1185">Reference proteome</keyword>
<accession>A0A2N5GKF7</accession>
<gene>
    <name evidence="4" type="ORF">CU635_12480</name>
    <name evidence="5" type="ORF">CVD25_05775</name>
</gene>
<comment type="caution">
    <text evidence="4">The sequence shown here is derived from an EMBL/GenBank/DDBJ whole genome shotgun (WGS) entry which is preliminary data.</text>
</comment>
<protein>
    <recommendedName>
        <fullName evidence="8">Intracellular proteinase inhibitor BsuPI domain-containing protein</fullName>
    </recommendedName>
</protein>
<sequence length="254" mass="28578">MKKMFILIFCLLLSYLPKNAFSETGGSYQFFVHAIGGPEKAEFVLILKNDGSKPLDFEFSSSQKYDILVRDENGGVVYQYSEGRSFLQALQTLTLNPEETVSWTEEWNYKQDGVRVTAGNYKVEAAITARQINGAVNDRPTATAELIIPMENPVFRNIKASGVKGNYTITGEARPGTGEFFYTAEDGHNELVTEQTMRTGSEYPDWSKFELSIRIPADKLPKNGSVITSLYERTNQGGQTFHHYPVLLESFREP</sequence>
<feature type="signal peptide" evidence="1">
    <location>
        <begin position="1"/>
        <end position="20"/>
    </location>
</feature>
<evidence type="ECO:0000256" key="1">
    <source>
        <dbReference type="SAM" id="SignalP"/>
    </source>
</evidence>
<feature type="domain" description="Intracellular proteinase inhibitor BsuPI" evidence="3">
    <location>
        <begin position="38"/>
        <end position="131"/>
    </location>
</feature>
<dbReference type="Proteomes" id="UP000235114">
    <property type="component" value="Unassembled WGS sequence"/>
</dbReference>
<dbReference type="OrthoDB" id="1357684at2"/>
<evidence type="ECO:0000259" key="3">
    <source>
        <dbReference type="Pfam" id="PF12690"/>
    </source>
</evidence>
<evidence type="ECO:0000313" key="4">
    <source>
        <dbReference type="EMBL" id="PLR81991.1"/>
    </source>
</evidence>
<dbReference type="Pfam" id="PF10648">
    <property type="entry name" value="Gmad2"/>
    <property type="match status" value="1"/>
</dbReference>
<dbReference type="InterPro" id="IPR018911">
    <property type="entry name" value="Gmad2_Ig-like_dom"/>
</dbReference>
<dbReference type="AlphaFoldDB" id="A0A2N5GKF7"/>
<feature type="domain" description="Bacterial spore germination immunoglobulin-like" evidence="2">
    <location>
        <begin position="162"/>
        <end position="227"/>
    </location>
</feature>
<dbReference type="Gene3D" id="2.60.40.2360">
    <property type="entry name" value="Intracellular proteinase inhibitor BsuPI"/>
    <property type="match status" value="1"/>
</dbReference>
<dbReference type="EMBL" id="PGVA01000028">
    <property type="protein sequence ID" value="PLR81991.1"/>
    <property type="molecule type" value="Genomic_DNA"/>
</dbReference>
<dbReference type="Pfam" id="PF12690">
    <property type="entry name" value="BsuPI"/>
    <property type="match status" value="1"/>
</dbReference>
<dbReference type="RefSeq" id="WP_101577707.1">
    <property type="nucleotide sequence ID" value="NZ_PGVA01000028.1"/>
</dbReference>
<evidence type="ECO:0000313" key="7">
    <source>
        <dbReference type="Proteomes" id="UP000235114"/>
    </source>
</evidence>
<organism evidence="4 6">
    <name type="scientific">Bacillus canaveralius</name>
    <dbReference type="NCBI Taxonomy" id="1403243"/>
    <lineage>
        <taxon>Bacteria</taxon>
        <taxon>Bacillati</taxon>
        <taxon>Bacillota</taxon>
        <taxon>Bacilli</taxon>
        <taxon>Bacillales</taxon>
        <taxon>Bacillaceae</taxon>
        <taxon>Bacillus</taxon>
    </lineage>
</organism>
<name>A0A2N5GKF7_9BACI</name>
<evidence type="ECO:0000313" key="5">
    <source>
        <dbReference type="EMBL" id="PLR99377.1"/>
    </source>
</evidence>
<reference evidence="5 7" key="2">
    <citation type="submission" date="2017-12" db="EMBL/GenBank/DDBJ databases">
        <title>Comparative Functional Genomics of Dry Heat Resistant strains isolated from the Viking Spacecraft.</title>
        <authorList>
            <person name="Seuylemezian A."/>
            <person name="Cooper K."/>
            <person name="Vaishampayan P."/>
        </authorList>
    </citation>
    <scope>NUCLEOTIDE SEQUENCE [LARGE SCALE GENOMIC DNA]</scope>
    <source>
        <strain evidence="5 7">ATCC 29669</strain>
    </source>
</reference>
<dbReference type="Proteomes" id="UP000234951">
    <property type="component" value="Unassembled WGS sequence"/>
</dbReference>
<dbReference type="EMBL" id="PGVD01000015">
    <property type="protein sequence ID" value="PLR99377.1"/>
    <property type="molecule type" value="Genomic_DNA"/>
</dbReference>
<proteinExistence type="predicted"/>
<evidence type="ECO:0008006" key="8">
    <source>
        <dbReference type="Google" id="ProtNLM"/>
    </source>
</evidence>
<reference evidence="4 6" key="1">
    <citation type="submission" date="2017-11" db="EMBL/GenBank/DDBJ databases">
        <title>Comparitive Functional Genomics of Dry Heat Resistant strains isolated from the Viking Spacecraft.</title>
        <authorList>
            <person name="Seuylemezian A."/>
            <person name="Cooper K."/>
            <person name="Vaishampayan P."/>
        </authorList>
    </citation>
    <scope>NUCLEOTIDE SEQUENCE [LARGE SCALE GENOMIC DNA]</scope>
    <source>
        <strain evidence="4 6">M4.6</strain>
    </source>
</reference>
<dbReference type="InterPro" id="IPR038144">
    <property type="entry name" value="IPI"/>
</dbReference>
<keyword evidence="1" id="KW-0732">Signal</keyword>
<dbReference type="InterPro" id="IPR020481">
    <property type="entry name" value="Intracell_prot_inh_BsuPI"/>
</dbReference>
<evidence type="ECO:0000259" key="2">
    <source>
        <dbReference type="Pfam" id="PF10648"/>
    </source>
</evidence>